<feature type="binding site" evidence="7">
    <location>
        <position position="148"/>
    </location>
    <ligand>
        <name>Mg(2+)</name>
        <dbReference type="ChEBI" id="CHEBI:18420"/>
        <label>1</label>
    </ligand>
</feature>
<feature type="binding site" evidence="7">
    <location>
        <position position="7"/>
    </location>
    <ligand>
        <name>Mg(2+)</name>
        <dbReference type="ChEBI" id="CHEBI:18420"/>
        <label>1</label>
    </ligand>
</feature>
<dbReference type="NCBIfam" id="TIGR00633">
    <property type="entry name" value="xth"/>
    <property type="match status" value="1"/>
</dbReference>
<evidence type="ECO:0000313" key="11">
    <source>
        <dbReference type="EMBL" id="KFA89899.1"/>
    </source>
</evidence>
<feature type="site" description="Transition state stabilizer" evidence="8">
    <location>
        <position position="148"/>
    </location>
</feature>
<reference evidence="11 12" key="1">
    <citation type="submission" date="2014-07" db="EMBL/GenBank/DDBJ databases">
        <title>Draft Genome Sequence of Gephyronic Acid Producer, Cystobacter violaceus Strain Cb vi76.</title>
        <authorList>
            <person name="Stevens D.C."/>
            <person name="Young J."/>
            <person name="Carmichael R."/>
            <person name="Tan J."/>
            <person name="Taylor R.E."/>
        </authorList>
    </citation>
    <scope>NUCLEOTIDE SEQUENCE [LARGE SCALE GENOMIC DNA]</scope>
    <source>
        <strain evidence="11 12">Cb vi76</strain>
    </source>
</reference>
<dbReference type="GO" id="GO:0008311">
    <property type="term" value="F:double-stranded DNA 3'-5' DNA exonuclease activity"/>
    <property type="evidence" value="ECO:0007669"/>
    <property type="project" value="InterPro"/>
</dbReference>
<feature type="active site" description="Proton acceptor" evidence="6">
    <location>
        <position position="247"/>
    </location>
</feature>
<gene>
    <name evidence="11" type="ORF">Q664_31750</name>
</gene>
<accession>A0A084SN64</accession>
<evidence type="ECO:0000259" key="10">
    <source>
        <dbReference type="Pfam" id="PF03372"/>
    </source>
</evidence>
<keyword evidence="4" id="KW-0378">Hydrolase</keyword>
<comment type="cofactor">
    <cofactor evidence="7">
        <name>Mg(2+)</name>
        <dbReference type="ChEBI" id="CHEBI:18420"/>
    </cofactor>
    <cofactor evidence="7">
        <name>Mn(2+)</name>
        <dbReference type="ChEBI" id="CHEBI:29035"/>
    </cofactor>
    <text evidence="7">Probably binds two magnesium or manganese ions per subunit.</text>
</comment>
<evidence type="ECO:0000256" key="7">
    <source>
        <dbReference type="PIRSR" id="PIRSR604808-2"/>
    </source>
</evidence>
<dbReference type="EMBL" id="JPMI01000230">
    <property type="protein sequence ID" value="KFA89899.1"/>
    <property type="molecule type" value="Genomic_DNA"/>
</dbReference>
<dbReference type="InterPro" id="IPR005135">
    <property type="entry name" value="Endo/exonuclease/phosphatase"/>
</dbReference>
<feature type="site" description="Interaction with DNA substrate" evidence="8">
    <location>
        <position position="247"/>
    </location>
</feature>
<feature type="active site" description="Proton donor/acceptor" evidence="6">
    <location>
        <position position="146"/>
    </location>
</feature>
<dbReference type="InterPro" id="IPR036691">
    <property type="entry name" value="Endo/exonu/phosph_ase_sf"/>
</dbReference>
<evidence type="ECO:0000256" key="5">
    <source>
        <dbReference type="ARBA" id="ARBA00022842"/>
    </source>
</evidence>
<feature type="site" description="Important for catalytic activity" evidence="8">
    <location>
        <position position="217"/>
    </location>
</feature>
<feature type="binding site" evidence="7">
    <location>
        <position position="34"/>
    </location>
    <ligand>
        <name>Mg(2+)</name>
        <dbReference type="ChEBI" id="CHEBI:18420"/>
        <label>1</label>
    </ligand>
</feature>
<feature type="binding site" evidence="7">
    <location>
        <position position="146"/>
    </location>
    <ligand>
        <name>Mg(2+)</name>
        <dbReference type="ChEBI" id="CHEBI:18420"/>
        <label>1</label>
    </ligand>
</feature>
<organism evidence="11 12">
    <name type="scientific">Archangium violaceum Cb vi76</name>
    <dbReference type="NCBI Taxonomy" id="1406225"/>
    <lineage>
        <taxon>Bacteria</taxon>
        <taxon>Pseudomonadati</taxon>
        <taxon>Myxococcota</taxon>
        <taxon>Myxococcia</taxon>
        <taxon>Myxococcales</taxon>
        <taxon>Cystobacterineae</taxon>
        <taxon>Archangiaceae</taxon>
        <taxon>Archangium</taxon>
    </lineage>
</organism>
<evidence type="ECO:0000256" key="6">
    <source>
        <dbReference type="PIRSR" id="PIRSR604808-1"/>
    </source>
</evidence>
<feature type="active site" evidence="6">
    <location>
        <position position="105"/>
    </location>
</feature>
<dbReference type="Gene3D" id="3.60.10.10">
    <property type="entry name" value="Endonuclease/exonuclease/phosphatase"/>
    <property type="match status" value="1"/>
</dbReference>
<sequence length="256" mass="29068">MKITAWNVNSVRARKDRLVDWLKSAQPDVVCLQELKCQDAEFPMEAVREVGYHAVVHGQKTYNGVGILAKTEPTDVVRGLSDGVDDTHARLIAATVNGVRVVSAYAPNGQSVGSEQYEYKLQWYERLRRYLDTRHEPGEPLVLCGDWNVAPADIDVWDPALWQGQTLCTDKERKALEHLCAFGLTDTFRKLYPAEQKFSWWDYRMLAFPKNQGLRIDHIFATAPLVEKLVAAGVDRDARKGKQPSDHAPVWTEFKD</sequence>
<feature type="domain" description="Endonuclease/exonuclease/phosphatase" evidence="10">
    <location>
        <begin position="6"/>
        <end position="247"/>
    </location>
</feature>
<dbReference type="PROSITE" id="PS00726">
    <property type="entry name" value="AP_NUCLEASE_F1_1"/>
    <property type="match status" value="1"/>
</dbReference>
<proteinExistence type="inferred from homology"/>
<dbReference type="GO" id="GO:0004519">
    <property type="term" value="F:endonuclease activity"/>
    <property type="evidence" value="ECO:0007669"/>
    <property type="project" value="InterPro"/>
</dbReference>
<dbReference type="RefSeq" id="WP_043403643.1">
    <property type="nucleotide sequence ID" value="NZ_JPMI01000230.1"/>
</dbReference>
<protein>
    <submittedName>
        <fullName evidence="11">Exodeoxyribonuclease III</fullName>
    </submittedName>
</protein>
<evidence type="ECO:0000256" key="8">
    <source>
        <dbReference type="PIRSR" id="PIRSR604808-3"/>
    </source>
</evidence>
<dbReference type="SUPFAM" id="SSF56219">
    <property type="entry name" value="DNase I-like"/>
    <property type="match status" value="1"/>
</dbReference>
<comment type="cofactor">
    <cofactor evidence="1">
        <name>Mn(2+)</name>
        <dbReference type="ChEBI" id="CHEBI:29035"/>
    </cofactor>
</comment>
<keyword evidence="7" id="KW-0464">Manganese</keyword>
<feature type="binding site" evidence="7">
    <location>
        <position position="247"/>
    </location>
    <ligand>
        <name>Mg(2+)</name>
        <dbReference type="ChEBI" id="CHEBI:18420"/>
        <label>1</label>
    </ligand>
</feature>
<feature type="region of interest" description="Disordered" evidence="9">
    <location>
        <begin position="237"/>
        <end position="256"/>
    </location>
</feature>
<name>A0A084SN64_9BACT</name>
<dbReference type="PROSITE" id="PS00727">
    <property type="entry name" value="AP_NUCLEASE_F1_2"/>
    <property type="match status" value="1"/>
</dbReference>
<dbReference type="InterPro" id="IPR004808">
    <property type="entry name" value="AP_endonuc_1"/>
</dbReference>
<dbReference type="GO" id="GO:0003677">
    <property type="term" value="F:DNA binding"/>
    <property type="evidence" value="ECO:0007669"/>
    <property type="project" value="InterPro"/>
</dbReference>
<evidence type="ECO:0000256" key="2">
    <source>
        <dbReference type="ARBA" id="ARBA00007092"/>
    </source>
</evidence>
<dbReference type="AlphaFoldDB" id="A0A084SN64"/>
<comment type="caution">
    <text evidence="11">The sequence shown here is derived from an EMBL/GenBank/DDBJ whole genome shotgun (WGS) entry which is preliminary data.</text>
</comment>
<dbReference type="GO" id="GO:0006281">
    <property type="term" value="P:DNA repair"/>
    <property type="evidence" value="ECO:0007669"/>
    <property type="project" value="InterPro"/>
</dbReference>
<dbReference type="InterPro" id="IPR037493">
    <property type="entry name" value="ExoIII-like"/>
</dbReference>
<keyword evidence="5 7" id="KW-0460">Magnesium</keyword>
<dbReference type="GO" id="GO:0046872">
    <property type="term" value="F:metal ion binding"/>
    <property type="evidence" value="ECO:0007669"/>
    <property type="project" value="UniProtKB-KW"/>
</dbReference>
<dbReference type="Pfam" id="PF03372">
    <property type="entry name" value="Exo_endo_phos"/>
    <property type="match status" value="1"/>
</dbReference>
<dbReference type="PANTHER" id="PTHR43250:SF2">
    <property type="entry name" value="EXODEOXYRIBONUCLEASE III"/>
    <property type="match status" value="1"/>
</dbReference>
<evidence type="ECO:0000256" key="1">
    <source>
        <dbReference type="ARBA" id="ARBA00001936"/>
    </source>
</evidence>
<evidence type="ECO:0000256" key="9">
    <source>
        <dbReference type="SAM" id="MobiDB-lite"/>
    </source>
</evidence>
<dbReference type="CDD" id="cd09086">
    <property type="entry name" value="ExoIII-like_AP-endo"/>
    <property type="match status" value="1"/>
</dbReference>
<evidence type="ECO:0000256" key="3">
    <source>
        <dbReference type="ARBA" id="ARBA00022723"/>
    </source>
</evidence>
<dbReference type="PROSITE" id="PS51435">
    <property type="entry name" value="AP_NUCLEASE_F1_4"/>
    <property type="match status" value="1"/>
</dbReference>
<dbReference type="NCBIfam" id="TIGR00195">
    <property type="entry name" value="exoDNase_III"/>
    <property type="match status" value="1"/>
</dbReference>
<dbReference type="Proteomes" id="UP000028547">
    <property type="component" value="Unassembled WGS sequence"/>
</dbReference>
<evidence type="ECO:0000256" key="4">
    <source>
        <dbReference type="ARBA" id="ARBA00022801"/>
    </source>
</evidence>
<comment type="similarity">
    <text evidence="2">Belongs to the DNA repair enzymes AP/ExoA family.</text>
</comment>
<keyword evidence="3 7" id="KW-0479">Metal-binding</keyword>
<evidence type="ECO:0000313" key="12">
    <source>
        <dbReference type="Proteomes" id="UP000028547"/>
    </source>
</evidence>
<dbReference type="InterPro" id="IPR020847">
    <property type="entry name" value="AP_endonuclease_F1_BS"/>
</dbReference>
<dbReference type="InterPro" id="IPR020848">
    <property type="entry name" value="AP_endonuclease_F1_CS"/>
</dbReference>
<dbReference type="PANTHER" id="PTHR43250">
    <property type="entry name" value="EXODEOXYRIBONUCLEASE III"/>
    <property type="match status" value="1"/>
</dbReference>
<feature type="binding site" evidence="7">
    <location>
        <position position="246"/>
    </location>
    <ligand>
        <name>Mg(2+)</name>
        <dbReference type="ChEBI" id="CHEBI:18420"/>
        <label>1</label>
    </ligand>
</feature>